<feature type="active site" description="Schiff-base intermediate with substrate" evidence="4">
    <location>
        <position position="163"/>
    </location>
</feature>
<dbReference type="SMART" id="SM01130">
    <property type="entry name" value="DHDPS"/>
    <property type="match status" value="1"/>
</dbReference>
<evidence type="ECO:0000256" key="2">
    <source>
        <dbReference type="ARBA" id="ARBA00023239"/>
    </source>
</evidence>
<sequence>MNLGRKILTAAPVGFAADGTLDLAASRRILRFVAASGVDGAFTLGTTGEFPSLERAERRALVELGAEELGGVENVVHVGASSAREVLDLIGDARGCGARSVAAITPYYLPTTDAAVLNFFEQISAAADGMDVYVYVFTARTGVVVSDDLLARIAELPNVRGAKISDEPLSRLDRYRAAVPDDFDLFAGADALLAATQEHGLAGVISSVASAFPEPFVRLRSALAQSDSTAAEAAQKQVDHVVDLTAGNPARLKAALRMRGIDAGYTRMAVEQPSDSMLAELRRAVEKYA</sequence>
<evidence type="ECO:0000313" key="6">
    <source>
        <dbReference type="EMBL" id="GII57889.1"/>
    </source>
</evidence>
<dbReference type="InterPro" id="IPR013785">
    <property type="entry name" value="Aldolase_TIM"/>
</dbReference>
<comment type="caution">
    <text evidence="6">The sequence shown here is derived from an EMBL/GenBank/DDBJ whole genome shotgun (WGS) entry which is preliminary data.</text>
</comment>
<feature type="active site" description="Proton donor/acceptor" evidence="4">
    <location>
        <position position="135"/>
    </location>
</feature>
<dbReference type="PANTHER" id="PTHR12128:SF66">
    <property type="entry name" value="4-HYDROXY-2-OXOGLUTARATE ALDOLASE, MITOCHONDRIAL"/>
    <property type="match status" value="1"/>
</dbReference>
<dbReference type="InterPro" id="IPR002220">
    <property type="entry name" value="DapA-like"/>
</dbReference>
<dbReference type="Proteomes" id="UP000605992">
    <property type="component" value="Unassembled WGS sequence"/>
</dbReference>
<keyword evidence="2 3" id="KW-0456">Lyase</keyword>
<dbReference type="AlphaFoldDB" id="A0A8J3XYF3"/>
<evidence type="ECO:0000256" key="5">
    <source>
        <dbReference type="PIRSR" id="PIRSR001365-2"/>
    </source>
</evidence>
<dbReference type="CDD" id="cd00408">
    <property type="entry name" value="DHDPS-like"/>
    <property type="match status" value="1"/>
</dbReference>
<dbReference type="PANTHER" id="PTHR12128">
    <property type="entry name" value="DIHYDRODIPICOLINATE SYNTHASE"/>
    <property type="match status" value="1"/>
</dbReference>
<evidence type="ECO:0000313" key="7">
    <source>
        <dbReference type="Proteomes" id="UP000605992"/>
    </source>
</evidence>
<evidence type="ECO:0000256" key="3">
    <source>
        <dbReference type="PIRNR" id="PIRNR001365"/>
    </source>
</evidence>
<dbReference type="SUPFAM" id="SSF51569">
    <property type="entry name" value="Aldolase"/>
    <property type="match status" value="1"/>
</dbReference>
<reference evidence="6" key="1">
    <citation type="submission" date="2021-01" db="EMBL/GenBank/DDBJ databases">
        <title>Whole genome shotgun sequence of Planotetraspora thailandica NBRC 104271.</title>
        <authorList>
            <person name="Komaki H."/>
            <person name="Tamura T."/>
        </authorList>
    </citation>
    <scope>NUCLEOTIDE SEQUENCE</scope>
    <source>
        <strain evidence="6">NBRC 104271</strain>
    </source>
</reference>
<evidence type="ECO:0000256" key="4">
    <source>
        <dbReference type="PIRSR" id="PIRSR001365-1"/>
    </source>
</evidence>
<dbReference type="GO" id="GO:0008840">
    <property type="term" value="F:4-hydroxy-tetrahydrodipicolinate synthase activity"/>
    <property type="evidence" value="ECO:0007669"/>
    <property type="project" value="TreeGrafter"/>
</dbReference>
<dbReference type="RefSeq" id="WP_203948009.1">
    <property type="nucleotide sequence ID" value="NZ_BOOR01000057.1"/>
</dbReference>
<proteinExistence type="inferred from homology"/>
<accession>A0A8J3XYF3</accession>
<dbReference type="Gene3D" id="3.20.20.70">
    <property type="entry name" value="Aldolase class I"/>
    <property type="match status" value="1"/>
</dbReference>
<gene>
    <name evidence="6" type="primary">nanA</name>
    <name evidence="6" type="ORF">Pth03_62780</name>
</gene>
<evidence type="ECO:0000256" key="1">
    <source>
        <dbReference type="ARBA" id="ARBA00007592"/>
    </source>
</evidence>
<protein>
    <submittedName>
        <fullName evidence="6">N-acetylneuraminate lyase</fullName>
    </submittedName>
</protein>
<feature type="binding site" evidence="5">
    <location>
        <position position="47"/>
    </location>
    <ligand>
        <name>pyruvate</name>
        <dbReference type="ChEBI" id="CHEBI:15361"/>
    </ligand>
</feature>
<feature type="binding site" evidence="5">
    <location>
        <position position="205"/>
    </location>
    <ligand>
        <name>pyruvate</name>
        <dbReference type="ChEBI" id="CHEBI:15361"/>
    </ligand>
</feature>
<dbReference type="PIRSF" id="PIRSF001365">
    <property type="entry name" value="DHDPS"/>
    <property type="match status" value="1"/>
</dbReference>
<dbReference type="EMBL" id="BOOR01000057">
    <property type="protein sequence ID" value="GII57889.1"/>
    <property type="molecule type" value="Genomic_DNA"/>
</dbReference>
<dbReference type="PRINTS" id="PR00146">
    <property type="entry name" value="DHPICSNTHASE"/>
</dbReference>
<dbReference type="Pfam" id="PF00701">
    <property type="entry name" value="DHDPS"/>
    <property type="match status" value="1"/>
</dbReference>
<comment type="similarity">
    <text evidence="1 3">Belongs to the DapA family.</text>
</comment>
<organism evidence="6 7">
    <name type="scientific">Planotetraspora thailandica</name>
    <dbReference type="NCBI Taxonomy" id="487172"/>
    <lineage>
        <taxon>Bacteria</taxon>
        <taxon>Bacillati</taxon>
        <taxon>Actinomycetota</taxon>
        <taxon>Actinomycetes</taxon>
        <taxon>Streptosporangiales</taxon>
        <taxon>Streptosporangiaceae</taxon>
        <taxon>Planotetraspora</taxon>
    </lineage>
</organism>
<name>A0A8J3XYF3_9ACTN</name>
<keyword evidence="7" id="KW-1185">Reference proteome</keyword>